<accession>A0A1C6TN23</accession>
<evidence type="ECO:0008006" key="4">
    <source>
        <dbReference type="Google" id="ProtNLM"/>
    </source>
</evidence>
<sequence length="87" mass="9440">MSALVERLLSPPVNPGGRHQPARPSWDCQVCAGPWPCPAGRTELHGTFAGDKVGLSMHMGVVLHLAVHEISPDVDGQLFGRFVTWTR</sequence>
<gene>
    <name evidence="1" type="ORF">GA0074692_6727</name>
    <name evidence="2" type="ORF">GA0074692_6778</name>
</gene>
<reference evidence="3" key="1">
    <citation type="submission" date="2016-06" db="EMBL/GenBank/DDBJ databases">
        <authorList>
            <person name="Varghese N."/>
            <person name="Submissions Spin"/>
        </authorList>
    </citation>
    <scope>NUCLEOTIDE SEQUENCE [LARGE SCALE GENOMIC DNA]</scope>
    <source>
        <strain evidence="3">DSM 43817</strain>
    </source>
</reference>
<name>A0A1C6TN23_9ACTN</name>
<dbReference type="EMBL" id="FMHW01000003">
    <property type="protein sequence ID" value="SCL43232.1"/>
    <property type="molecule type" value="Genomic_DNA"/>
</dbReference>
<proteinExistence type="predicted"/>
<dbReference type="AlphaFoldDB" id="A0A1C6TN23"/>
<dbReference type="STRING" id="145854.GA0074692_6727"/>
<dbReference type="EMBL" id="FMHW01000003">
    <property type="protein sequence ID" value="SCL43134.1"/>
    <property type="molecule type" value="Genomic_DNA"/>
</dbReference>
<keyword evidence="3" id="KW-1185">Reference proteome</keyword>
<evidence type="ECO:0000313" key="1">
    <source>
        <dbReference type="EMBL" id="SCL43134.1"/>
    </source>
</evidence>
<dbReference type="RefSeq" id="WP_091654564.1">
    <property type="nucleotide sequence ID" value="NZ_FMHW01000003.1"/>
</dbReference>
<dbReference type="OrthoDB" id="3393036at2"/>
<dbReference type="Proteomes" id="UP000198959">
    <property type="component" value="Unassembled WGS sequence"/>
</dbReference>
<evidence type="ECO:0000313" key="3">
    <source>
        <dbReference type="Proteomes" id="UP000198959"/>
    </source>
</evidence>
<reference evidence="1" key="2">
    <citation type="submission" date="2016-06" db="EMBL/GenBank/DDBJ databases">
        <authorList>
            <person name="Kjaerup R.B."/>
            <person name="Dalgaard T.S."/>
            <person name="Juul-Madsen H.R."/>
        </authorList>
    </citation>
    <scope>NUCLEOTIDE SEQUENCE [LARGE SCALE GENOMIC DNA]</scope>
    <source>
        <strain evidence="1">DSM 43817</strain>
    </source>
</reference>
<organism evidence="1 3">
    <name type="scientific">Micromonospora pallida</name>
    <dbReference type="NCBI Taxonomy" id="145854"/>
    <lineage>
        <taxon>Bacteria</taxon>
        <taxon>Bacillati</taxon>
        <taxon>Actinomycetota</taxon>
        <taxon>Actinomycetes</taxon>
        <taxon>Micromonosporales</taxon>
        <taxon>Micromonosporaceae</taxon>
        <taxon>Micromonospora</taxon>
    </lineage>
</organism>
<protein>
    <recommendedName>
        <fullName evidence="4">Flavin reductase</fullName>
    </recommendedName>
</protein>
<evidence type="ECO:0000313" key="2">
    <source>
        <dbReference type="EMBL" id="SCL43232.1"/>
    </source>
</evidence>